<keyword evidence="6" id="KW-0675">Receptor</keyword>
<evidence type="ECO:0000256" key="2">
    <source>
        <dbReference type="ARBA" id="ARBA00022475"/>
    </source>
</evidence>
<evidence type="ECO:0000256" key="8">
    <source>
        <dbReference type="SAM" id="Phobius"/>
    </source>
</evidence>
<evidence type="ECO:0000313" key="9">
    <source>
        <dbReference type="EMBL" id="KPU73373.1"/>
    </source>
</evidence>
<dbReference type="Proteomes" id="UP000007801">
    <property type="component" value="Unassembled WGS sequence"/>
</dbReference>
<dbReference type="FunCoup" id="A0A0P8XF46">
    <property type="interactions" value="2"/>
</dbReference>
<keyword evidence="7" id="KW-0325">Glycoprotein</keyword>
<comment type="subcellular location">
    <subcellularLocation>
        <location evidence="1">Cell membrane</location>
        <topology evidence="1">Multi-pass membrane protein</topology>
    </subcellularLocation>
</comment>
<keyword evidence="4 8" id="KW-1133">Transmembrane helix</keyword>
<feature type="transmembrane region" description="Helical" evidence="8">
    <location>
        <begin position="155"/>
        <end position="176"/>
    </location>
</feature>
<sequence>MSKVQIHPILIMEIRQKVAVYRFEMFREPTFIRLKNVLRNKKPLFMAKLSFYGMTTELHADLDFANQVNQYYNNKSMDITPRFGTNGKEIVEFTQRYNITMKIDRRFNISFSNSNYLASLGLVNPYRSFSLIVVVPCGTEMSLKDIFKHLDFQSLLAFILTVYGILIIAETVIRVLTYRLHGVGSGSGWITARTVVNLRVFRSILGMSFPIGRRTTLPLRQLFLAMSVFGMVFSTFFGCKLTSLMTKHTRIGPVTNLEELRSSGLTIVVDPSIRKFIETKIDPDFFKKIPGDTIYVPMKERMKMINSLKTNFGHVMFGETFYQINKVQLLIGRKEVCTSKDLVIAENMPRIFFMENKSYVKWLFNVFVLRIYESGLNEKWRRDEKMELMKYLHARPNRNHNVPLTIGDLMWTGYLLSFGYGLSIIIFLAELYLYETQRNQMI</sequence>
<evidence type="ECO:0000256" key="4">
    <source>
        <dbReference type="ARBA" id="ARBA00022989"/>
    </source>
</evidence>
<feature type="transmembrane region" description="Helical" evidence="8">
    <location>
        <begin position="222"/>
        <end position="241"/>
    </location>
</feature>
<dbReference type="EMBL" id="CH902620">
    <property type="protein sequence ID" value="KPU73373.1"/>
    <property type="molecule type" value="Genomic_DNA"/>
</dbReference>
<reference evidence="9 10" key="1">
    <citation type="journal article" date="2007" name="Nature">
        <title>Evolution of genes and genomes on the Drosophila phylogeny.</title>
        <authorList>
            <consortium name="Drosophila 12 Genomes Consortium"/>
            <person name="Clark A.G."/>
            <person name="Eisen M.B."/>
            <person name="Smith D.R."/>
            <person name="Bergman C.M."/>
            <person name="Oliver B."/>
            <person name="Markow T.A."/>
            <person name="Kaufman T.C."/>
            <person name="Kellis M."/>
            <person name="Gelbart W."/>
            <person name="Iyer V.N."/>
            <person name="Pollard D.A."/>
            <person name="Sackton T.B."/>
            <person name="Larracuente A.M."/>
            <person name="Singh N.D."/>
            <person name="Abad J.P."/>
            <person name="Abt D.N."/>
            <person name="Adryan B."/>
            <person name="Aguade M."/>
            <person name="Akashi H."/>
            <person name="Anderson W.W."/>
            <person name="Aquadro C.F."/>
            <person name="Ardell D.H."/>
            <person name="Arguello R."/>
            <person name="Artieri C.G."/>
            <person name="Barbash D.A."/>
            <person name="Barker D."/>
            <person name="Barsanti P."/>
            <person name="Batterham P."/>
            <person name="Batzoglou S."/>
            <person name="Begun D."/>
            <person name="Bhutkar A."/>
            <person name="Blanco E."/>
            <person name="Bosak S.A."/>
            <person name="Bradley R.K."/>
            <person name="Brand A.D."/>
            <person name="Brent M.R."/>
            <person name="Brooks A.N."/>
            <person name="Brown R.H."/>
            <person name="Butlin R.K."/>
            <person name="Caggese C."/>
            <person name="Calvi B.R."/>
            <person name="Bernardo de Carvalho A."/>
            <person name="Caspi A."/>
            <person name="Castrezana S."/>
            <person name="Celniker S.E."/>
            <person name="Chang J.L."/>
            <person name="Chapple C."/>
            <person name="Chatterji S."/>
            <person name="Chinwalla A."/>
            <person name="Civetta A."/>
            <person name="Clifton S.W."/>
            <person name="Comeron J.M."/>
            <person name="Costello J.C."/>
            <person name="Coyne J.A."/>
            <person name="Daub J."/>
            <person name="David R.G."/>
            <person name="Delcher A.L."/>
            <person name="Delehaunty K."/>
            <person name="Do C.B."/>
            <person name="Ebling H."/>
            <person name="Edwards K."/>
            <person name="Eickbush T."/>
            <person name="Evans J.D."/>
            <person name="Filipski A."/>
            <person name="Findeiss S."/>
            <person name="Freyhult E."/>
            <person name="Fulton L."/>
            <person name="Fulton R."/>
            <person name="Garcia A.C."/>
            <person name="Gardiner A."/>
            <person name="Garfield D.A."/>
            <person name="Garvin B.E."/>
            <person name="Gibson G."/>
            <person name="Gilbert D."/>
            <person name="Gnerre S."/>
            <person name="Godfrey J."/>
            <person name="Good R."/>
            <person name="Gotea V."/>
            <person name="Gravely B."/>
            <person name="Greenberg A.J."/>
            <person name="Griffiths-Jones S."/>
            <person name="Gross S."/>
            <person name="Guigo R."/>
            <person name="Gustafson E.A."/>
            <person name="Haerty W."/>
            <person name="Hahn M.W."/>
            <person name="Halligan D.L."/>
            <person name="Halpern A.L."/>
            <person name="Halter G.M."/>
            <person name="Han M.V."/>
            <person name="Heger A."/>
            <person name="Hillier L."/>
            <person name="Hinrichs A.S."/>
            <person name="Holmes I."/>
            <person name="Hoskins R.A."/>
            <person name="Hubisz M.J."/>
            <person name="Hultmark D."/>
            <person name="Huntley M.A."/>
            <person name="Jaffe D.B."/>
            <person name="Jagadeeshan S."/>
            <person name="Jeck W.R."/>
            <person name="Johnson J."/>
            <person name="Jones C.D."/>
            <person name="Jordan W.C."/>
            <person name="Karpen G.H."/>
            <person name="Kataoka E."/>
            <person name="Keightley P.D."/>
            <person name="Kheradpour P."/>
            <person name="Kirkness E.F."/>
            <person name="Koerich L.B."/>
            <person name="Kristiansen K."/>
            <person name="Kudrna D."/>
            <person name="Kulathinal R.J."/>
            <person name="Kumar S."/>
            <person name="Kwok R."/>
            <person name="Lander E."/>
            <person name="Langley C.H."/>
            <person name="Lapoint R."/>
            <person name="Lazzaro B.P."/>
            <person name="Lee S.J."/>
            <person name="Levesque L."/>
            <person name="Li R."/>
            <person name="Lin C.F."/>
            <person name="Lin M.F."/>
            <person name="Lindblad-Toh K."/>
            <person name="Llopart A."/>
            <person name="Long M."/>
            <person name="Low L."/>
            <person name="Lozovsky E."/>
            <person name="Lu J."/>
            <person name="Luo M."/>
            <person name="Machado C.A."/>
            <person name="Makalowski W."/>
            <person name="Marzo M."/>
            <person name="Matsuda M."/>
            <person name="Matzkin L."/>
            <person name="McAllister B."/>
            <person name="McBride C.S."/>
            <person name="McKernan B."/>
            <person name="McKernan K."/>
            <person name="Mendez-Lago M."/>
            <person name="Minx P."/>
            <person name="Mollenhauer M.U."/>
            <person name="Montooth K."/>
            <person name="Mount S.M."/>
            <person name="Mu X."/>
            <person name="Myers E."/>
            <person name="Negre B."/>
            <person name="Newfeld S."/>
            <person name="Nielsen R."/>
            <person name="Noor M.A."/>
            <person name="O'Grady P."/>
            <person name="Pachter L."/>
            <person name="Papaceit M."/>
            <person name="Parisi M.J."/>
            <person name="Parisi M."/>
            <person name="Parts L."/>
            <person name="Pedersen J.S."/>
            <person name="Pesole G."/>
            <person name="Phillippy A.M."/>
            <person name="Ponting C.P."/>
            <person name="Pop M."/>
            <person name="Porcelli D."/>
            <person name="Powell J.R."/>
            <person name="Prohaska S."/>
            <person name="Pruitt K."/>
            <person name="Puig M."/>
            <person name="Quesneville H."/>
            <person name="Ram K.R."/>
            <person name="Rand D."/>
            <person name="Rasmussen M.D."/>
            <person name="Reed L.K."/>
            <person name="Reenan R."/>
            <person name="Reily A."/>
            <person name="Remington K.A."/>
            <person name="Rieger T.T."/>
            <person name="Ritchie M.G."/>
            <person name="Robin C."/>
            <person name="Rogers Y.H."/>
            <person name="Rohde C."/>
            <person name="Rozas J."/>
            <person name="Rubenfield M.J."/>
            <person name="Ruiz A."/>
            <person name="Russo S."/>
            <person name="Salzberg S.L."/>
            <person name="Sanchez-Gracia A."/>
            <person name="Saranga D.J."/>
            <person name="Sato H."/>
            <person name="Schaeffer S.W."/>
            <person name="Schatz M.C."/>
            <person name="Schlenke T."/>
            <person name="Schwartz R."/>
            <person name="Segarra C."/>
            <person name="Singh R.S."/>
            <person name="Sirot L."/>
            <person name="Sirota M."/>
            <person name="Sisneros N.B."/>
            <person name="Smith C.D."/>
            <person name="Smith T.F."/>
            <person name="Spieth J."/>
            <person name="Stage D.E."/>
            <person name="Stark A."/>
            <person name="Stephan W."/>
            <person name="Strausberg R.L."/>
            <person name="Strempel S."/>
            <person name="Sturgill D."/>
            <person name="Sutton G."/>
            <person name="Sutton G.G."/>
            <person name="Tao W."/>
            <person name="Teichmann S."/>
            <person name="Tobari Y.N."/>
            <person name="Tomimura Y."/>
            <person name="Tsolas J.M."/>
            <person name="Valente V.L."/>
            <person name="Venter E."/>
            <person name="Venter J.C."/>
            <person name="Vicario S."/>
            <person name="Vieira F.G."/>
            <person name="Vilella A.J."/>
            <person name="Villasante A."/>
            <person name="Walenz B."/>
            <person name="Wang J."/>
            <person name="Wasserman M."/>
            <person name="Watts T."/>
            <person name="Wilson D."/>
            <person name="Wilson R.K."/>
            <person name="Wing R.A."/>
            <person name="Wolfner M.F."/>
            <person name="Wong A."/>
            <person name="Wong G.K."/>
            <person name="Wu C.I."/>
            <person name="Wu G."/>
            <person name="Yamamoto D."/>
            <person name="Yang H.P."/>
            <person name="Yang S.P."/>
            <person name="Yorke J.A."/>
            <person name="Yoshida K."/>
            <person name="Zdobnov E."/>
            <person name="Zhang P."/>
            <person name="Zhang Y."/>
            <person name="Zimin A.V."/>
            <person name="Baldwin J."/>
            <person name="Abdouelleil A."/>
            <person name="Abdulkadir J."/>
            <person name="Abebe A."/>
            <person name="Abera B."/>
            <person name="Abreu J."/>
            <person name="Acer S.C."/>
            <person name="Aftuck L."/>
            <person name="Alexander A."/>
            <person name="An P."/>
            <person name="Anderson E."/>
            <person name="Anderson S."/>
            <person name="Arachi H."/>
            <person name="Azer M."/>
            <person name="Bachantsang P."/>
            <person name="Barry A."/>
            <person name="Bayul T."/>
            <person name="Berlin A."/>
            <person name="Bessette D."/>
            <person name="Bloom T."/>
            <person name="Blye J."/>
            <person name="Boguslavskiy L."/>
            <person name="Bonnet C."/>
            <person name="Boukhgalter B."/>
            <person name="Bourzgui I."/>
            <person name="Brown A."/>
            <person name="Cahill P."/>
            <person name="Channer S."/>
            <person name="Cheshatsang Y."/>
            <person name="Chuda L."/>
            <person name="Citroen M."/>
            <person name="Collymore A."/>
            <person name="Cooke P."/>
            <person name="Costello M."/>
            <person name="D'Aco K."/>
            <person name="Daza R."/>
            <person name="De Haan G."/>
            <person name="DeGray S."/>
            <person name="DeMaso C."/>
            <person name="Dhargay N."/>
            <person name="Dooley K."/>
            <person name="Dooley E."/>
            <person name="Doricent M."/>
            <person name="Dorje P."/>
            <person name="Dorjee K."/>
            <person name="Dupes A."/>
            <person name="Elong R."/>
            <person name="Falk J."/>
            <person name="Farina A."/>
            <person name="Faro S."/>
            <person name="Ferguson D."/>
            <person name="Fisher S."/>
            <person name="Foley C.D."/>
            <person name="Franke A."/>
            <person name="Friedrich D."/>
            <person name="Gadbois L."/>
            <person name="Gearin G."/>
            <person name="Gearin C.R."/>
            <person name="Giannoukos G."/>
            <person name="Goode T."/>
            <person name="Graham J."/>
            <person name="Grandbois E."/>
            <person name="Grewal S."/>
            <person name="Gyaltsen K."/>
            <person name="Hafez N."/>
            <person name="Hagos B."/>
            <person name="Hall J."/>
            <person name="Henson C."/>
            <person name="Hollinger A."/>
            <person name="Honan T."/>
            <person name="Huard M.D."/>
            <person name="Hughes L."/>
            <person name="Hurhula B."/>
            <person name="Husby M.E."/>
            <person name="Kamat A."/>
            <person name="Kanga B."/>
            <person name="Kashin S."/>
            <person name="Khazanovich D."/>
            <person name="Kisner P."/>
            <person name="Lance K."/>
            <person name="Lara M."/>
            <person name="Lee W."/>
            <person name="Lennon N."/>
            <person name="Letendre F."/>
            <person name="LeVine R."/>
            <person name="Lipovsky A."/>
            <person name="Liu X."/>
            <person name="Liu J."/>
            <person name="Liu S."/>
            <person name="Lokyitsang T."/>
            <person name="Lokyitsang Y."/>
            <person name="Lubonja R."/>
            <person name="Lui A."/>
            <person name="MacDonald P."/>
            <person name="Magnisalis V."/>
            <person name="Maru K."/>
            <person name="Matthews C."/>
            <person name="McCusker W."/>
            <person name="McDonough S."/>
            <person name="Mehta T."/>
            <person name="Meldrim J."/>
            <person name="Meneus L."/>
            <person name="Mihai O."/>
            <person name="Mihalev A."/>
            <person name="Mihova T."/>
            <person name="Mittelman R."/>
            <person name="Mlenga V."/>
            <person name="Montmayeur A."/>
            <person name="Mulrain L."/>
            <person name="Navidi A."/>
            <person name="Naylor J."/>
            <person name="Negash T."/>
            <person name="Nguyen T."/>
            <person name="Nguyen N."/>
            <person name="Nicol R."/>
            <person name="Norbu C."/>
            <person name="Norbu N."/>
            <person name="Novod N."/>
            <person name="O'Neill B."/>
            <person name="Osman S."/>
            <person name="Markiewicz E."/>
            <person name="Oyono O.L."/>
            <person name="Patti C."/>
            <person name="Phunkhang P."/>
            <person name="Pierre F."/>
            <person name="Priest M."/>
            <person name="Raghuraman S."/>
            <person name="Rege F."/>
            <person name="Reyes R."/>
            <person name="Rise C."/>
            <person name="Rogov P."/>
            <person name="Ross K."/>
            <person name="Ryan E."/>
            <person name="Settipalli S."/>
            <person name="Shea T."/>
            <person name="Sherpa N."/>
            <person name="Shi L."/>
            <person name="Shih D."/>
            <person name="Sparrow T."/>
            <person name="Spaulding J."/>
            <person name="Stalker J."/>
            <person name="Stange-Thomann N."/>
            <person name="Stavropoulos S."/>
            <person name="Stone C."/>
            <person name="Strader C."/>
            <person name="Tesfaye S."/>
            <person name="Thomson T."/>
            <person name="Thoulutsang Y."/>
            <person name="Thoulutsang D."/>
            <person name="Topham K."/>
            <person name="Topping I."/>
            <person name="Tsamla T."/>
            <person name="Vassiliev H."/>
            <person name="Vo A."/>
            <person name="Wangchuk T."/>
            <person name="Wangdi T."/>
            <person name="Weiand M."/>
            <person name="Wilkinson J."/>
            <person name="Wilson A."/>
            <person name="Yadav S."/>
            <person name="Young G."/>
            <person name="Yu Q."/>
            <person name="Zembek L."/>
            <person name="Zhong D."/>
            <person name="Zimmer A."/>
            <person name="Zwirko Z."/>
            <person name="Jaffe D.B."/>
            <person name="Alvarez P."/>
            <person name="Brockman W."/>
            <person name="Butler J."/>
            <person name="Chin C."/>
            <person name="Gnerre S."/>
            <person name="Grabherr M."/>
            <person name="Kleber M."/>
            <person name="Mauceli E."/>
            <person name="MacCallum I."/>
        </authorList>
    </citation>
    <scope>NUCLEOTIDE SEQUENCE [LARGE SCALE GENOMIC DNA]</scope>
    <source>
        <strain evidence="10">Tucson 14024-0371.13</strain>
    </source>
</reference>
<keyword evidence="3 8" id="KW-0812">Transmembrane</keyword>
<dbReference type="PANTHER" id="PTHR42643">
    <property type="entry name" value="IONOTROPIC RECEPTOR 20A-RELATED"/>
    <property type="match status" value="1"/>
</dbReference>
<dbReference type="OrthoDB" id="6353409at2759"/>
<evidence type="ECO:0000256" key="3">
    <source>
        <dbReference type="ARBA" id="ARBA00022692"/>
    </source>
</evidence>
<proteinExistence type="predicted"/>
<evidence type="ECO:0000256" key="1">
    <source>
        <dbReference type="ARBA" id="ARBA00004651"/>
    </source>
</evidence>
<dbReference type="GO" id="GO:0005886">
    <property type="term" value="C:plasma membrane"/>
    <property type="evidence" value="ECO:0007669"/>
    <property type="project" value="UniProtKB-SubCell"/>
</dbReference>
<dbReference type="PANTHER" id="PTHR42643:SF41">
    <property type="entry name" value="IONOTROPIC RECEPTOR 20A-RELATED"/>
    <property type="match status" value="1"/>
</dbReference>
<evidence type="ECO:0000313" key="10">
    <source>
        <dbReference type="Proteomes" id="UP000007801"/>
    </source>
</evidence>
<evidence type="ECO:0000256" key="6">
    <source>
        <dbReference type="ARBA" id="ARBA00023170"/>
    </source>
</evidence>
<protein>
    <recommendedName>
        <fullName evidence="11">Ionotropic glutamate receptor C-terminal domain-containing protein</fullName>
    </recommendedName>
</protein>
<evidence type="ECO:0008006" key="11">
    <source>
        <dbReference type="Google" id="ProtNLM"/>
    </source>
</evidence>
<organism evidence="9 10">
    <name type="scientific">Drosophila ananassae</name>
    <name type="common">Fruit fly</name>
    <dbReference type="NCBI Taxonomy" id="7217"/>
    <lineage>
        <taxon>Eukaryota</taxon>
        <taxon>Metazoa</taxon>
        <taxon>Ecdysozoa</taxon>
        <taxon>Arthropoda</taxon>
        <taxon>Hexapoda</taxon>
        <taxon>Insecta</taxon>
        <taxon>Pterygota</taxon>
        <taxon>Neoptera</taxon>
        <taxon>Endopterygota</taxon>
        <taxon>Diptera</taxon>
        <taxon>Brachycera</taxon>
        <taxon>Muscomorpha</taxon>
        <taxon>Ephydroidea</taxon>
        <taxon>Drosophilidae</taxon>
        <taxon>Drosophila</taxon>
        <taxon>Sophophora</taxon>
    </lineage>
</organism>
<dbReference type="InterPro" id="IPR052192">
    <property type="entry name" value="Insect_Ionotropic_Sensory_Rcpt"/>
</dbReference>
<dbReference type="InParanoid" id="A0A0P8XF46"/>
<keyword evidence="2" id="KW-1003">Cell membrane</keyword>
<evidence type="ECO:0000256" key="7">
    <source>
        <dbReference type="ARBA" id="ARBA00023180"/>
    </source>
</evidence>
<gene>
    <name evidence="9" type="primary">Dana\GF14559</name>
    <name evidence="9" type="synonym">dana_GLEANR_15323</name>
    <name evidence="9" type="ORF">GF14559</name>
</gene>
<dbReference type="AlphaFoldDB" id="A0A0P8XF46"/>
<feature type="transmembrane region" description="Helical" evidence="8">
    <location>
        <begin position="411"/>
        <end position="434"/>
    </location>
</feature>
<dbReference type="KEGG" id="dan:6497382"/>
<evidence type="ECO:0000256" key="5">
    <source>
        <dbReference type="ARBA" id="ARBA00023136"/>
    </source>
</evidence>
<accession>A0A0P8XF46</accession>
<keyword evidence="5 8" id="KW-0472">Membrane</keyword>
<keyword evidence="10" id="KW-1185">Reference proteome</keyword>
<name>A0A0P8XF46_DROAN</name>
<dbReference type="GeneID" id="6497382"/>